<gene>
    <name evidence="1" type="ORF">K503DRAFT_772320</name>
</gene>
<accession>A0A1B7MVK5</accession>
<keyword evidence="2" id="KW-1185">Reference proteome</keyword>
<reference evidence="1 2" key="1">
    <citation type="submission" date="2016-06" db="EMBL/GenBank/DDBJ databases">
        <title>Comparative genomics of the ectomycorrhizal sister species Rhizopogon vinicolor and Rhizopogon vesiculosus (Basidiomycota: Boletales) reveals a divergence of the mating type B locus.</title>
        <authorList>
            <consortium name="DOE Joint Genome Institute"/>
            <person name="Mujic A.B."/>
            <person name="Kuo A."/>
            <person name="Tritt A."/>
            <person name="Lipzen A."/>
            <person name="Chen C."/>
            <person name="Johnson J."/>
            <person name="Sharma A."/>
            <person name="Barry K."/>
            <person name="Grigoriev I.V."/>
            <person name="Spatafora J.W."/>
        </authorList>
    </citation>
    <scope>NUCLEOTIDE SEQUENCE [LARGE SCALE GENOMIC DNA]</scope>
    <source>
        <strain evidence="1 2">AM-OR11-026</strain>
    </source>
</reference>
<organism evidence="1 2">
    <name type="scientific">Rhizopogon vinicolor AM-OR11-026</name>
    <dbReference type="NCBI Taxonomy" id="1314800"/>
    <lineage>
        <taxon>Eukaryota</taxon>
        <taxon>Fungi</taxon>
        <taxon>Dikarya</taxon>
        <taxon>Basidiomycota</taxon>
        <taxon>Agaricomycotina</taxon>
        <taxon>Agaricomycetes</taxon>
        <taxon>Agaricomycetidae</taxon>
        <taxon>Boletales</taxon>
        <taxon>Suillineae</taxon>
        <taxon>Rhizopogonaceae</taxon>
        <taxon>Rhizopogon</taxon>
    </lineage>
</organism>
<name>A0A1B7MVK5_9AGAM</name>
<proteinExistence type="predicted"/>
<protein>
    <submittedName>
        <fullName evidence="1">Uncharacterized protein</fullName>
    </submittedName>
</protein>
<dbReference type="Proteomes" id="UP000092154">
    <property type="component" value="Unassembled WGS sequence"/>
</dbReference>
<dbReference type="AlphaFoldDB" id="A0A1B7MVK5"/>
<evidence type="ECO:0000313" key="2">
    <source>
        <dbReference type="Proteomes" id="UP000092154"/>
    </source>
</evidence>
<evidence type="ECO:0000313" key="1">
    <source>
        <dbReference type="EMBL" id="OAX36648.1"/>
    </source>
</evidence>
<sequence length="67" mass="7246">MSASGYNRRCGAVISMHSRKRARMAEKSSSWLDNVLYGRTNSSDVRASGCKRCGGDARVVGSASRAY</sequence>
<dbReference type="EMBL" id="KV448403">
    <property type="protein sequence ID" value="OAX36648.1"/>
    <property type="molecule type" value="Genomic_DNA"/>
</dbReference>
<dbReference type="InParanoid" id="A0A1B7MVK5"/>